<dbReference type="PATRIC" id="fig|1254432.3.peg.6628"/>
<dbReference type="RefSeq" id="WP_020737777.1">
    <property type="nucleotide sequence ID" value="NC_021658.1"/>
</dbReference>
<proteinExistence type="predicted"/>
<dbReference type="KEGG" id="scu:SCE1572_29340"/>
<dbReference type="eggNOG" id="COG0596">
    <property type="taxonomic scope" value="Bacteria"/>
</dbReference>
<dbReference type="SUPFAM" id="SSF53474">
    <property type="entry name" value="alpha/beta-Hydrolases"/>
    <property type="match status" value="1"/>
</dbReference>
<name>S4XYB9_SORCE</name>
<dbReference type="HOGENOM" id="CLU_2828963_0_0_7"/>
<dbReference type="AlphaFoldDB" id="S4XYB9"/>
<evidence type="ECO:0000313" key="1">
    <source>
        <dbReference type="EMBL" id="AGP38222.1"/>
    </source>
</evidence>
<dbReference type="Proteomes" id="UP000014803">
    <property type="component" value="Chromosome"/>
</dbReference>
<dbReference type="InterPro" id="IPR029058">
    <property type="entry name" value="AB_hydrolase_fold"/>
</dbReference>
<accession>S4XYB9</accession>
<sequence>MCARCRRTTWDRATAIAHFISAGAKAYLRDLPDAELHWLDAGHFAVEERPVEIAQHITRFMERLPR</sequence>
<organism evidence="1 2">
    <name type="scientific">Sorangium cellulosum So0157-2</name>
    <dbReference type="NCBI Taxonomy" id="1254432"/>
    <lineage>
        <taxon>Bacteria</taxon>
        <taxon>Pseudomonadati</taxon>
        <taxon>Myxococcota</taxon>
        <taxon>Polyangia</taxon>
        <taxon>Polyangiales</taxon>
        <taxon>Polyangiaceae</taxon>
        <taxon>Sorangium</taxon>
    </lineage>
</organism>
<evidence type="ECO:0008006" key="3">
    <source>
        <dbReference type="Google" id="ProtNLM"/>
    </source>
</evidence>
<dbReference type="Gene3D" id="3.40.50.1820">
    <property type="entry name" value="alpha/beta hydrolase"/>
    <property type="match status" value="1"/>
</dbReference>
<dbReference type="EMBL" id="CP003969">
    <property type="protein sequence ID" value="AGP38222.1"/>
    <property type="molecule type" value="Genomic_DNA"/>
</dbReference>
<dbReference type="STRING" id="1254432.SCE1572_29340"/>
<reference evidence="1 2" key="1">
    <citation type="journal article" date="2013" name="Sci. Rep.">
        <title>Extraordinary expansion of a Sorangium cellulosum genome from an alkaline milieu.</title>
        <authorList>
            <person name="Han K."/>
            <person name="Li Z.F."/>
            <person name="Peng R."/>
            <person name="Zhu L.P."/>
            <person name="Zhou T."/>
            <person name="Wang L.G."/>
            <person name="Li S.G."/>
            <person name="Zhang X.B."/>
            <person name="Hu W."/>
            <person name="Wu Z.H."/>
            <person name="Qin N."/>
            <person name="Li Y.Z."/>
        </authorList>
    </citation>
    <scope>NUCLEOTIDE SEQUENCE [LARGE SCALE GENOMIC DNA]</scope>
    <source>
        <strain evidence="1 2">So0157-2</strain>
    </source>
</reference>
<protein>
    <recommendedName>
        <fullName evidence="3">Alpha/beta hydrolase</fullName>
    </recommendedName>
</protein>
<evidence type="ECO:0000313" key="2">
    <source>
        <dbReference type="Proteomes" id="UP000014803"/>
    </source>
</evidence>
<gene>
    <name evidence="1" type="ORF">SCE1572_29340</name>
</gene>